<dbReference type="Proteomes" id="UP000272560">
    <property type="component" value="Unassembled WGS sequence"/>
</dbReference>
<reference evidence="3 4" key="1">
    <citation type="submission" date="2018-09" db="EMBL/GenBank/DDBJ databases">
        <title>Novel species of Arthrobacter.</title>
        <authorList>
            <person name="Liu Q."/>
            <person name="Xin Y.-H."/>
        </authorList>
    </citation>
    <scope>NUCLEOTIDE SEQUENCE [LARGE SCALE GENOMIC DNA]</scope>
    <source>
        <strain evidence="3 4">Hz2</strain>
    </source>
</reference>
<comment type="similarity">
    <text evidence="1">Belongs to the universal stress protein A family.</text>
</comment>
<dbReference type="OrthoDB" id="4931198at2"/>
<accession>A0A3A5LXF8</accession>
<feature type="domain" description="UspA" evidence="2">
    <location>
        <begin position="269"/>
        <end position="312"/>
    </location>
</feature>
<evidence type="ECO:0000256" key="1">
    <source>
        <dbReference type="ARBA" id="ARBA00008791"/>
    </source>
</evidence>
<dbReference type="PRINTS" id="PR01438">
    <property type="entry name" value="UNVRSLSTRESS"/>
</dbReference>
<protein>
    <submittedName>
        <fullName evidence="3">Universal stress protein</fullName>
    </submittedName>
</protein>
<dbReference type="Gene3D" id="3.40.50.620">
    <property type="entry name" value="HUPs"/>
    <property type="match status" value="2"/>
</dbReference>
<proteinExistence type="inferred from homology"/>
<name>A0A3A5LXF8_9MICC</name>
<comment type="caution">
    <text evidence="3">The sequence shown here is derived from an EMBL/GenBank/DDBJ whole genome shotgun (WGS) entry which is preliminary data.</text>
</comment>
<dbReference type="EMBL" id="QZVT01000014">
    <property type="protein sequence ID" value="RJT75775.1"/>
    <property type="molecule type" value="Genomic_DNA"/>
</dbReference>
<sequence>MIASTKRTHQGDSIVQAPESVFSMLTAAHPQESVSPPLVDRRAILVAVRGPLSLNPSLEWAARRARATDAPLTLVHAVPSADLMPPGTCYADVVTAGRTLLQAESARLSTRFPTLRVGTYLHCGDVVHALLGLSCDASLLVVGADRVNTVTGVFQGSVAVEVALGSLAPVLIIPTGHRESNERNGTVQGHVVVGVDGSAEAYAAVARAAAEADRLGAALRIVAAIKPEAPLSDEEAIDTSALLLKIRSSYPSLVVSWIVDMLRTPTRALIRHSRDAELLVIGRHGHGARPGMALGSVTHTLLLRPPCPTLVTTLPQAGQLPPLAR</sequence>
<dbReference type="Pfam" id="PF00582">
    <property type="entry name" value="Usp"/>
    <property type="match status" value="3"/>
</dbReference>
<dbReference type="SUPFAM" id="SSF52402">
    <property type="entry name" value="Adenine nucleotide alpha hydrolases-like"/>
    <property type="match status" value="2"/>
</dbReference>
<dbReference type="PANTHER" id="PTHR46268">
    <property type="entry name" value="STRESS RESPONSE PROTEIN NHAX"/>
    <property type="match status" value="1"/>
</dbReference>
<dbReference type="InterPro" id="IPR006016">
    <property type="entry name" value="UspA"/>
</dbReference>
<evidence type="ECO:0000313" key="3">
    <source>
        <dbReference type="EMBL" id="RJT75775.1"/>
    </source>
</evidence>
<dbReference type="InterPro" id="IPR014729">
    <property type="entry name" value="Rossmann-like_a/b/a_fold"/>
</dbReference>
<evidence type="ECO:0000259" key="2">
    <source>
        <dbReference type="Pfam" id="PF00582"/>
    </source>
</evidence>
<dbReference type="PANTHER" id="PTHR46268:SF6">
    <property type="entry name" value="UNIVERSAL STRESS PROTEIN UP12"/>
    <property type="match status" value="1"/>
</dbReference>
<gene>
    <name evidence="3" type="ORF">D6T63_17465</name>
</gene>
<dbReference type="RefSeq" id="WP_120150445.1">
    <property type="nucleotide sequence ID" value="NZ_QZVT01000014.1"/>
</dbReference>
<keyword evidence="4" id="KW-1185">Reference proteome</keyword>
<dbReference type="AlphaFoldDB" id="A0A3A5LXF8"/>
<feature type="domain" description="UspA" evidence="2">
    <location>
        <begin position="42"/>
        <end position="174"/>
    </location>
</feature>
<dbReference type="InterPro" id="IPR006015">
    <property type="entry name" value="Universal_stress_UspA"/>
</dbReference>
<feature type="domain" description="UspA" evidence="2">
    <location>
        <begin position="190"/>
        <end position="239"/>
    </location>
</feature>
<organism evidence="3 4">
    <name type="scientific">Arthrobacter cheniae</name>
    <dbReference type="NCBI Taxonomy" id="1258888"/>
    <lineage>
        <taxon>Bacteria</taxon>
        <taxon>Bacillati</taxon>
        <taxon>Actinomycetota</taxon>
        <taxon>Actinomycetes</taxon>
        <taxon>Micrococcales</taxon>
        <taxon>Micrococcaceae</taxon>
        <taxon>Arthrobacter</taxon>
    </lineage>
</organism>
<evidence type="ECO:0000313" key="4">
    <source>
        <dbReference type="Proteomes" id="UP000272560"/>
    </source>
</evidence>